<dbReference type="SUPFAM" id="SSF49464">
    <property type="entry name" value="Carboxypeptidase regulatory domain-like"/>
    <property type="match status" value="1"/>
</dbReference>
<dbReference type="InterPro" id="IPR012910">
    <property type="entry name" value="Plug_dom"/>
</dbReference>
<organism evidence="3 4">
    <name type="scientific">Sphingobacterium tabacisoli</name>
    <dbReference type="NCBI Taxonomy" id="2044855"/>
    <lineage>
        <taxon>Bacteria</taxon>
        <taxon>Pseudomonadati</taxon>
        <taxon>Bacteroidota</taxon>
        <taxon>Sphingobacteriia</taxon>
        <taxon>Sphingobacteriales</taxon>
        <taxon>Sphingobacteriaceae</taxon>
        <taxon>Sphingobacterium</taxon>
    </lineage>
</organism>
<comment type="caution">
    <text evidence="3">The sequence shown here is derived from an EMBL/GenBank/DDBJ whole genome shotgun (WGS) entry which is preliminary data.</text>
</comment>
<dbReference type="NCBIfam" id="TIGR04057">
    <property type="entry name" value="SusC_RagA_signa"/>
    <property type="match status" value="1"/>
</dbReference>
<dbReference type="Pfam" id="PF07715">
    <property type="entry name" value="Plug"/>
    <property type="match status" value="1"/>
</dbReference>
<evidence type="ECO:0000259" key="2">
    <source>
        <dbReference type="Pfam" id="PF07715"/>
    </source>
</evidence>
<dbReference type="NCBIfam" id="TIGR04056">
    <property type="entry name" value="OMP_RagA_SusC"/>
    <property type="match status" value="1"/>
</dbReference>
<dbReference type="SUPFAM" id="SSF56935">
    <property type="entry name" value="Porins"/>
    <property type="match status" value="1"/>
</dbReference>
<keyword evidence="3" id="KW-0675">Receptor</keyword>
<reference evidence="4" key="1">
    <citation type="journal article" date="2019" name="Int. J. Syst. Evol. Microbiol.">
        <title>The Global Catalogue of Microorganisms (GCM) 10K type strain sequencing project: providing services to taxonomists for standard genome sequencing and annotation.</title>
        <authorList>
            <consortium name="The Broad Institute Genomics Platform"/>
            <consortium name="The Broad Institute Genome Sequencing Center for Infectious Disease"/>
            <person name="Wu L."/>
            <person name="Ma J."/>
        </authorList>
    </citation>
    <scope>NUCLEOTIDE SEQUENCE [LARGE SCALE GENOMIC DNA]</scope>
    <source>
        <strain evidence="4">KCTC 52298</strain>
    </source>
</reference>
<feature type="domain" description="TonB-dependent receptor plug" evidence="2">
    <location>
        <begin position="228"/>
        <end position="334"/>
    </location>
</feature>
<dbReference type="InterPro" id="IPR008969">
    <property type="entry name" value="CarboxyPept-like_regulatory"/>
</dbReference>
<keyword evidence="4" id="KW-1185">Reference proteome</keyword>
<dbReference type="InterPro" id="IPR039426">
    <property type="entry name" value="TonB-dep_rcpt-like"/>
</dbReference>
<sequence length="1142" mass="127154">MYKKKRLGLLLYTADRTITKSVLMKFSLAVPLLLTATLQVSAFAFGQKITLRKKNVKVDYVLKELQKQSGYNILYDQKIIPTTKIHPLYNDVPLQDVLKDILEPLNIQFRINNKNIVLSPAPVAKENRSNIRKQKEIKGKVVDSDGKPISGVSIHLNDGTSGGVLSAKDGSFSIAAQVGDRLTLRYVGKETLALVVEKVEDLLLTMTDKANEMDDVVVVAFGKQKKGNVVGSITSVKPENLKIPSSNLTTALAGNVAGVIAYQRSGEPGQDNADFFVRGITTFGNNNKPLILIDGVELTTTDLARLQPDDIASFSVMKDATATALYGARGANGVILVSTKEGKEGPAKVSLRLEHSSSAPTQTTKIADPITFMKLGNEAVLTRNPLGDLPYSQTQIENTQLGVSPVAFPANDWSALLLKDKTSTSRGNLSVSGGGQVARYYVATSFAQDNGILKVDKRNNFNSNIDNKSYTLRSNVNVNLTKSTELIVRLSGTFDDYKGPLQGGAKTYDMIMHANPVKFPAFFPVDAEHAHLQHIMFGNYDNQYTNPYAETVRGYKERSRSQVLAQLELGQDLSSITKGLAIRGMANVSRLSQFAVARSYSPYYYQLASYDNATGEYSIVMNKEGTEYLGYSEPFDDKVTNSTLYFQSTLNYGRLFGNKHQVNGLLVGILREELNANTGSLQLSLPSRNLGVSGRATYAYDNRYFGEFNFGYNGSERFAKNKRYGFFPSIGGAWFVSNEKFWDELRPVFSKLKLRGSYGLVGNDNIGSAKDRFFYLSEVNMANSARGAFFGLNMNVGLPGISISRYANPEISWEISHKRDLAVEIGLFDKINLVTEYFTEKREKILMSRSSIPSTMGLQAVQRANVGEANSKGVDISLDYTQNWNTGFWTSARANFTYARGTYKVYEEPAYENEPWRSRVGHSINQQWGYVAERLFVDDEEARNSPIQQIGNSKYGGGDIKYTDINKDGKINDLDRVPIGNPTVPEIVYGFGLSMGYKQFDFSAFFQGASNQSFWIDATNTSPFQKQTQLLKAYADSYWSEDTQNIYALWPRLSADVNSNNVPRNTWFMRDGTFLRLKQLEMGYTLSDKMKQRLKAKNLRIYLSGTNLLLISKFKLWDIEMAGNGLGYPLQRVFNVGLNVQF</sequence>
<dbReference type="Gene3D" id="2.170.130.10">
    <property type="entry name" value="TonB-dependent receptor, plug domain"/>
    <property type="match status" value="1"/>
</dbReference>
<keyword evidence="1" id="KW-0812">Transmembrane</keyword>
<proteinExistence type="inferred from homology"/>
<keyword evidence="1" id="KW-1134">Transmembrane beta strand</keyword>
<dbReference type="InterPro" id="IPR023997">
    <property type="entry name" value="TonB-dep_OMP_SusC/RagA_CS"/>
</dbReference>
<accession>A0ABW5L0M4</accession>
<dbReference type="PROSITE" id="PS52016">
    <property type="entry name" value="TONB_DEPENDENT_REC_3"/>
    <property type="match status" value="1"/>
</dbReference>
<protein>
    <submittedName>
        <fullName evidence="3">TonB-dependent receptor</fullName>
    </submittedName>
</protein>
<gene>
    <name evidence="3" type="ORF">ACFSQW_04130</name>
</gene>
<name>A0ABW5L0M4_9SPHI</name>
<comment type="subcellular location">
    <subcellularLocation>
        <location evidence="1">Cell outer membrane</location>
        <topology evidence="1">Multi-pass membrane protein</topology>
    </subcellularLocation>
</comment>
<dbReference type="InterPro" id="IPR037066">
    <property type="entry name" value="Plug_dom_sf"/>
</dbReference>
<dbReference type="InterPro" id="IPR023996">
    <property type="entry name" value="TonB-dep_OMP_SusC/RagA"/>
</dbReference>
<evidence type="ECO:0000256" key="1">
    <source>
        <dbReference type="PROSITE-ProRule" id="PRU01360"/>
    </source>
</evidence>
<dbReference type="EMBL" id="JBHULD010000004">
    <property type="protein sequence ID" value="MFD2553565.1"/>
    <property type="molecule type" value="Genomic_DNA"/>
</dbReference>
<evidence type="ECO:0000313" key="3">
    <source>
        <dbReference type="EMBL" id="MFD2553565.1"/>
    </source>
</evidence>
<keyword evidence="1" id="KW-0998">Cell outer membrane</keyword>
<dbReference type="Proteomes" id="UP001597440">
    <property type="component" value="Unassembled WGS sequence"/>
</dbReference>
<keyword evidence="1" id="KW-0472">Membrane</keyword>
<dbReference type="Pfam" id="PF13715">
    <property type="entry name" value="CarbopepD_reg_2"/>
    <property type="match status" value="1"/>
</dbReference>
<keyword evidence="1" id="KW-0813">Transport</keyword>
<evidence type="ECO:0000313" key="4">
    <source>
        <dbReference type="Proteomes" id="UP001597440"/>
    </source>
</evidence>
<comment type="similarity">
    <text evidence="1">Belongs to the TonB-dependent receptor family.</text>
</comment>